<dbReference type="OrthoDB" id="5989898at2759"/>
<dbReference type="PANTHER" id="PTHR12767:SF9">
    <property type="entry name" value="BCL7-LIKE"/>
    <property type="match status" value="1"/>
</dbReference>
<accession>A0A1W0WPD9</accession>
<dbReference type="EMBL" id="MTYJ01000067">
    <property type="protein sequence ID" value="OQV17017.1"/>
    <property type="molecule type" value="Genomic_DNA"/>
</dbReference>
<comment type="caution">
    <text evidence="3">The sequence shown here is derived from an EMBL/GenBank/DDBJ whole genome shotgun (WGS) entry which is preliminary data.</text>
</comment>
<feature type="compositionally biased region" description="Basic and acidic residues" evidence="2">
    <location>
        <begin position="141"/>
        <end position="160"/>
    </location>
</feature>
<evidence type="ECO:0000256" key="2">
    <source>
        <dbReference type="SAM" id="MobiDB-lite"/>
    </source>
</evidence>
<sequence>MFTPTKAVTRSFRAETRSRAKDDIKKAMLLIDKVRKWEQKWVAVNDSTLRVFRWVPIAASGSSTLVVRESSQSLDDPSCGESSVLMRRSTTDGEREKSASQEELLGNGDNNNSHSATDALEIANAVQCIEQEEGNSNSQTLDKESDLQSDDGKQKYRRDGASTSPNSDGGPAPKRQKTFVDSSGSNDN</sequence>
<proteinExistence type="inferred from homology"/>
<evidence type="ECO:0000313" key="4">
    <source>
        <dbReference type="Proteomes" id="UP000192578"/>
    </source>
</evidence>
<dbReference type="Pfam" id="PF04714">
    <property type="entry name" value="BCL_N"/>
    <property type="match status" value="1"/>
</dbReference>
<feature type="region of interest" description="Disordered" evidence="2">
    <location>
        <begin position="129"/>
        <end position="188"/>
    </location>
</feature>
<dbReference type="Proteomes" id="UP000192578">
    <property type="component" value="Unassembled WGS sequence"/>
</dbReference>
<protein>
    <submittedName>
        <fullName evidence="3">B-cell CLL/lymphoma 7 protein family member A</fullName>
    </submittedName>
</protein>
<feature type="compositionally biased region" description="Basic and acidic residues" evidence="2">
    <location>
        <begin position="89"/>
        <end position="100"/>
    </location>
</feature>
<comment type="similarity">
    <text evidence="1">Belongs to the BCL7 family.</text>
</comment>
<feature type="compositionally biased region" description="Polar residues" evidence="2">
    <location>
        <begin position="179"/>
        <end position="188"/>
    </location>
</feature>
<dbReference type="InterPro" id="IPR006804">
    <property type="entry name" value="BCL7"/>
</dbReference>
<keyword evidence="4" id="KW-1185">Reference proteome</keyword>
<dbReference type="AlphaFoldDB" id="A0A1W0WPD9"/>
<name>A0A1W0WPD9_HYPEX</name>
<reference evidence="4" key="1">
    <citation type="submission" date="2017-01" db="EMBL/GenBank/DDBJ databases">
        <title>Comparative genomics of anhydrobiosis in the tardigrade Hypsibius dujardini.</title>
        <authorList>
            <person name="Yoshida Y."/>
            <person name="Koutsovoulos G."/>
            <person name="Laetsch D."/>
            <person name="Stevens L."/>
            <person name="Kumar S."/>
            <person name="Horikawa D."/>
            <person name="Ishino K."/>
            <person name="Komine S."/>
            <person name="Tomita M."/>
            <person name="Blaxter M."/>
            <person name="Arakawa K."/>
        </authorList>
    </citation>
    <scope>NUCLEOTIDE SEQUENCE [LARGE SCALE GENOMIC DNA]</scope>
    <source>
        <strain evidence="4">Z151</strain>
    </source>
</reference>
<evidence type="ECO:0000256" key="1">
    <source>
        <dbReference type="ARBA" id="ARBA00010326"/>
    </source>
</evidence>
<feature type="region of interest" description="Disordered" evidence="2">
    <location>
        <begin position="68"/>
        <end position="115"/>
    </location>
</feature>
<organism evidence="3 4">
    <name type="scientific">Hypsibius exemplaris</name>
    <name type="common">Freshwater tardigrade</name>
    <dbReference type="NCBI Taxonomy" id="2072580"/>
    <lineage>
        <taxon>Eukaryota</taxon>
        <taxon>Metazoa</taxon>
        <taxon>Ecdysozoa</taxon>
        <taxon>Tardigrada</taxon>
        <taxon>Eutardigrada</taxon>
        <taxon>Parachela</taxon>
        <taxon>Hypsibioidea</taxon>
        <taxon>Hypsibiidae</taxon>
        <taxon>Hypsibius</taxon>
    </lineage>
</organism>
<evidence type="ECO:0000313" key="3">
    <source>
        <dbReference type="EMBL" id="OQV17017.1"/>
    </source>
</evidence>
<dbReference type="PANTHER" id="PTHR12767">
    <property type="entry name" value="BCL7 RELATED"/>
    <property type="match status" value="1"/>
</dbReference>
<gene>
    <name evidence="3" type="ORF">BV898_08880</name>
</gene>